<accession>A0ABS9SHD5</accession>
<keyword evidence="4 8" id="KW-0812">Transmembrane</keyword>
<keyword evidence="6 8" id="KW-0472">Membrane</keyword>
<keyword evidence="11" id="KW-1185">Reference proteome</keyword>
<dbReference type="EMBL" id="JAKWBL010000001">
    <property type="protein sequence ID" value="MCH5597783.1"/>
    <property type="molecule type" value="Genomic_DNA"/>
</dbReference>
<reference evidence="10 11" key="1">
    <citation type="submission" date="2022-02" db="EMBL/GenBank/DDBJ databases">
        <authorList>
            <person name="Min J."/>
        </authorList>
    </citation>
    <scope>NUCLEOTIDE SEQUENCE [LARGE SCALE GENOMIC DNA]</scope>
    <source>
        <strain evidence="10 11">GR10-1</strain>
    </source>
</reference>
<dbReference type="InterPro" id="IPR012910">
    <property type="entry name" value="Plug_dom"/>
</dbReference>
<evidence type="ECO:0000256" key="5">
    <source>
        <dbReference type="ARBA" id="ARBA00022729"/>
    </source>
</evidence>
<dbReference type="SUPFAM" id="SSF56935">
    <property type="entry name" value="Porins"/>
    <property type="match status" value="1"/>
</dbReference>
<dbReference type="Gene3D" id="2.60.40.1120">
    <property type="entry name" value="Carboxypeptidase-like, regulatory domain"/>
    <property type="match status" value="1"/>
</dbReference>
<dbReference type="Gene3D" id="2.170.130.10">
    <property type="entry name" value="TonB-dependent receptor, plug domain"/>
    <property type="match status" value="1"/>
</dbReference>
<feature type="domain" description="TonB-dependent receptor plug" evidence="9">
    <location>
        <begin position="107"/>
        <end position="225"/>
    </location>
</feature>
<gene>
    <name evidence="10" type="ORF">MKP09_07620</name>
</gene>
<comment type="subcellular location">
    <subcellularLocation>
        <location evidence="1 8">Cell outer membrane</location>
        <topology evidence="1 8">Multi-pass membrane protein</topology>
    </subcellularLocation>
</comment>
<comment type="caution">
    <text evidence="10">The sequence shown here is derived from an EMBL/GenBank/DDBJ whole genome shotgun (WGS) entry which is preliminary data.</text>
</comment>
<dbReference type="InterPro" id="IPR037066">
    <property type="entry name" value="Plug_dom_sf"/>
</dbReference>
<sequence>MLLACLATNASAQTRTLTGTVVDDSTQAPISGATIKVKEGPQTAVSNMQGQFTLNVPTTGATLEYSYVGYEFGTIKVPESGDVTIRMIKLNVNMDEVVVVGYGTQRARDVTGSMAVVDLKKLTDIPVASISEALRGQIPGLHVSGGSQRPGSMATLDIRQQFNWGKDGGNTIPLIIIDDVIQVDPQTGLSSLERFNMLDMSEVESITVLRDASAAIYGSRASQGVIVVKTKRGKAGTPRISYSGKFQTNDAVSHGKVMNAREYGTFANRFGKVAEDWRPEWLYSDAELARMDSLNYDWLGNDWRSAGAMQHSLDVSGGSERATYFTGASYYTQDANLGSQDFNRWTYRAGTDIKVVNNLRLGATVAASNTNLEKSFTKINMNDAYAIGGEQNDYGILLHMPKYIPWIYNINGVDQYVSPALGPHRVGNATANNVLSSWNYYALLNNGSKTTNKNFNYNGNFSLQYELPFIKGLSFKVNYGIAQTATNTEQIMMPQSLASAQNINSAGNHLYSSATDWRIALNTANSRITYDNTTSKSEQINFFANYDRKFGDHTVAAMASMERAENEWEDRYQIYDKPIPGAYNGTSVSAGTLNPSNTITYRTESGSLSYLGRLNYNYKSKYLLQFVFRTDASTVFAPENYWGFFPGVSAGWIISDEDWFKNSVPWVDYLKIRASLGRTGNNNIKAWRWMQLYKAETDKGMGFGSNGGLYTTGITPEVTPNRDVRWDRTIQRNLGLDMAFLNNRLSFTIDGYYNTTSDMLTEMSGAINVPISIGGAFAEQNYSALKAWGTEISATWKENINDFSYSIGMNFGLGDNKVTRYFDQPFAYPSVVSTRREIGQSTIYPFGGSEPGRKLPAGMVCCVQMLT</sequence>
<dbReference type="InterPro" id="IPR008969">
    <property type="entry name" value="CarboxyPept-like_regulatory"/>
</dbReference>
<dbReference type="InterPro" id="IPR036942">
    <property type="entry name" value="Beta-barrel_TonB_sf"/>
</dbReference>
<evidence type="ECO:0000256" key="2">
    <source>
        <dbReference type="ARBA" id="ARBA00022448"/>
    </source>
</evidence>
<dbReference type="NCBIfam" id="TIGR04056">
    <property type="entry name" value="OMP_RagA_SusC"/>
    <property type="match status" value="1"/>
</dbReference>
<evidence type="ECO:0000313" key="11">
    <source>
        <dbReference type="Proteomes" id="UP001202248"/>
    </source>
</evidence>
<keyword evidence="2 8" id="KW-0813">Transport</keyword>
<dbReference type="InterPro" id="IPR023997">
    <property type="entry name" value="TonB-dep_OMP_SusC/RagA_CS"/>
</dbReference>
<keyword evidence="7 8" id="KW-0998">Cell outer membrane</keyword>
<dbReference type="InterPro" id="IPR023996">
    <property type="entry name" value="TonB-dep_OMP_SusC/RagA"/>
</dbReference>
<organism evidence="10 11">
    <name type="scientific">Niabella ginsengisoli</name>
    <dbReference type="NCBI Taxonomy" id="522298"/>
    <lineage>
        <taxon>Bacteria</taxon>
        <taxon>Pseudomonadati</taxon>
        <taxon>Bacteroidota</taxon>
        <taxon>Chitinophagia</taxon>
        <taxon>Chitinophagales</taxon>
        <taxon>Chitinophagaceae</taxon>
        <taxon>Niabella</taxon>
    </lineage>
</organism>
<dbReference type="Pfam" id="PF07715">
    <property type="entry name" value="Plug"/>
    <property type="match status" value="1"/>
</dbReference>
<dbReference type="PANTHER" id="PTHR30069">
    <property type="entry name" value="TONB-DEPENDENT OUTER MEMBRANE RECEPTOR"/>
    <property type="match status" value="1"/>
</dbReference>
<protein>
    <submittedName>
        <fullName evidence="10">SusC/RagA family TonB-linked outer membrane protein</fullName>
    </submittedName>
</protein>
<keyword evidence="3 8" id="KW-1134">Transmembrane beta strand</keyword>
<evidence type="ECO:0000256" key="7">
    <source>
        <dbReference type="ARBA" id="ARBA00023237"/>
    </source>
</evidence>
<evidence type="ECO:0000259" key="9">
    <source>
        <dbReference type="Pfam" id="PF07715"/>
    </source>
</evidence>
<evidence type="ECO:0000256" key="6">
    <source>
        <dbReference type="ARBA" id="ARBA00023136"/>
    </source>
</evidence>
<dbReference type="PROSITE" id="PS52016">
    <property type="entry name" value="TONB_DEPENDENT_REC_3"/>
    <property type="match status" value="1"/>
</dbReference>
<evidence type="ECO:0000256" key="3">
    <source>
        <dbReference type="ARBA" id="ARBA00022452"/>
    </source>
</evidence>
<dbReference type="SUPFAM" id="SSF49464">
    <property type="entry name" value="Carboxypeptidase regulatory domain-like"/>
    <property type="match status" value="1"/>
</dbReference>
<comment type="similarity">
    <text evidence="8">Belongs to the TonB-dependent receptor family.</text>
</comment>
<evidence type="ECO:0000313" key="10">
    <source>
        <dbReference type="EMBL" id="MCH5597783.1"/>
    </source>
</evidence>
<proteinExistence type="inferred from homology"/>
<evidence type="ECO:0000256" key="4">
    <source>
        <dbReference type="ARBA" id="ARBA00022692"/>
    </source>
</evidence>
<dbReference type="InterPro" id="IPR039426">
    <property type="entry name" value="TonB-dep_rcpt-like"/>
</dbReference>
<keyword evidence="5" id="KW-0732">Signal</keyword>
<dbReference type="Gene3D" id="2.40.170.20">
    <property type="entry name" value="TonB-dependent receptor, beta-barrel domain"/>
    <property type="match status" value="1"/>
</dbReference>
<dbReference type="NCBIfam" id="TIGR04057">
    <property type="entry name" value="SusC_RagA_signa"/>
    <property type="match status" value="1"/>
</dbReference>
<name>A0ABS9SHD5_9BACT</name>
<dbReference type="Pfam" id="PF13715">
    <property type="entry name" value="CarbopepD_reg_2"/>
    <property type="match status" value="1"/>
</dbReference>
<dbReference type="PANTHER" id="PTHR30069:SF29">
    <property type="entry name" value="HEMOGLOBIN AND HEMOGLOBIN-HAPTOGLOBIN-BINDING PROTEIN 1-RELATED"/>
    <property type="match status" value="1"/>
</dbReference>
<evidence type="ECO:0000256" key="8">
    <source>
        <dbReference type="PROSITE-ProRule" id="PRU01360"/>
    </source>
</evidence>
<evidence type="ECO:0000256" key="1">
    <source>
        <dbReference type="ARBA" id="ARBA00004571"/>
    </source>
</evidence>
<dbReference type="Proteomes" id="UP001202248">
    <property type="component" value="Unassembled WGS sequence"/>
</dbReference>
<dbReference type="RefSeq" id="WP_240827145.1">
    <property type="nucleotide sequence ID" value="NZ_JAKWBL010000001.1"/>
</dbReference>